<dbReference type="KEGG" id="halc:EY643_02850"/>
<feature type="chain" id="PRO_5024986145" evidence="1">
    <location>
        <begin position="24"/>
        <end position="216"/>
    </location>
</feature>
<dbReference type="InterPro" id="IPR034122">
    <property type="entry name" value="Retropepsin-like_bacterial"/>
</dbReference>
<dbReference type="InterPro" id="IPR021109">
    <property type="entry name" value="Peptidase_aspartic_dom_sf"/>
</dbReference>
<dbReference type="AlphaFoldDB" id="A0A5P9NGK0"/>
<gene>
    <name evidence="2" type="ORF">EY643_02850</name>
</gene>
<feature type="signal peptide" evidence="1">
    <location>
        <begin position="1"/>
        <end position="23"/>
    </location>
</feature>
<dbReference type="EC" id="3.4.23.-" evidence="2"/>
<sequence>MSLRPSSFILSFLILLASVVAAAAPQIEVEGLMPPNAAVVTIDGERKMLKVGQTFKGVTLISVYSRTAALEVDGNETVVGLSRKVGANYQAPVEQIVTIPINPALQYRTAAMINGRQAEVLVDTGANVIAMNLGEARRLGVRAEDGTPTQVETASGNVRAYLVKLNAVTVGNIKVNNVEAAVLEGDKPSTVLLGMTWLRHVKIEEKQGVMTLTKGP</sequence>
<name>A0A5P9NGK0_9GAMM</name>
<dbReference type="OrthoDB" id="185963at2"/>
<dbReference type="RefSeq" id="WP_152660788.1">
    <property type="nucleotide sequence ID" value="NZ_CP036422.1"/>
</dbReference>
<evidence type="ECO:0000313" key="2">
    <source>
        <dbReference type="EMBL" id="QFU74676.1"/>
    </source>
</evidence>
<keyword evidence="1" id="KW-0732">Signal</keyword>
<dbReference type="InterPro" id="IPR011969">
    <property type="entry name" value="Clan_AA_Asp_peptidase_C"/>
</dbReference>
<dbReference type="GO" id="GO:0004190">
    <property type="term" value="F:aspartic-type endopeptidase activity"/>
    <property type="evidence" value="ECO:0007669"/>
    <property type="project" value="InterPro"/>
</dbReference>
<dbReference type="CDD" id="cd05483">
    <property type="entry name" value="retropepsin_like_bacteria"/>
    <property type="match status" value="1"/>
</dbReference>
<keyword evidence="2" id="KW-0378">Hydrolase</keyword>
<protein>
    <submittedName>
        <fullName evidence="2">TIGR02281 family clan AA aspartic protease</fullName>
        <ecNumber evidence="2">3.4.23.-</ecNumber>
    </submittedName>
</protein>
<dbReference type="EMBL" id="CP036422">
    <property type="protein sequence ID" value="QFU74676.1"/>
    <property type="molecule type" value="Genomic_DNA"/>
</dbReference>
<proteinExistence type="predicted"/>
<dbReference type="Gene3D" id="2.40.70.10">
    <property type="entry name" value="Acid Proteases"/>
    <property type="match status" value="1"/>
</dbReference>
<dbReference type="SUPFAM" id="SSF50630">
    <property type="entry name" value="Acid proteases"/>
    <property type="match status" value="1"/>
</dbReference>
<dbReference type="InterPro" id="IPR001969">
    <property type="entry name" value="Aspartic_peptidase_AS"/>
</dbReference>
<dbReference type="Pfam" id="PF13975">
    <property type="entry name" value="gag-asp_proteas"/>
    <property type="match status" value="1"/>
</dbReference>
<evidence type="ECO:0000256" key="1">
    <source>
        <dbReference type="SAM" id="SignalP"/>
    </source>
</evidence>
<evidence type="ECO:0000313" key="3">
    <source>
        <dbReference type="Proteomes" id="UP000326287"/>
    </source>
</evidence>
<accession>A0A5P9NGK0</accession>
<dbReference type="GO" id="GO:0006508">
    <property type="term" value="P:proteolysis"/>
    <property type="evidence" value="ECO:0007669"/>
    <property type="project" value="UniProtKB-KW"/>
</dbReference>
<keyword evidence="2" id="KW-0645">Protease</keyword>
<reference evidence="2 3" key="1">
    <citation type="submission" date="2019-02" db="EMBL/GenBank/DDBJ databases">
        <authorList>
            <person name="Li S.-H."/>
        </authorList>
    </citation>
    <scope>NUCLEOTIDE SEQUENCE [LARGE SCALE GENOMIC DNA]</scope>
    <source>
        <strain evidence="2 3">IMCC14385</strain>
    </source>
</reference>
<dbReference type="Proteomes" id="UP000326287">
    <property type="component" value="Chromosome"/>
</dbReference>
<dbReference type="PROSITE" id="PS00141">
    <property type="entry name" value="ASP_PROTEASE"/>
    <property type="match status" value="1"/>
</dbReference>
<dbReference type="NCBIfam" id="TIGR02281">
    <property type="entry name" value="clan_AA_DTGA"/>
    <property type="match status" value="1"/>
</dbReference>
<organism evidence="2 3">
    <name type="scientific">Halioglobus maricola</name>
    <dbReference type="NCBI Taxonomy" id="2601894"/>
    <lineage>
        <taxon>Bacteria</taxon>
        <taxon>Pseudomonadati</taxon>
        <taxon>Pseudomonadota</taxon>
        <taxon>Gammaproteobacteria</taxon>
        <taxon>Cellvibrionales</taxon>
        <taxon>Halieaceae</taxon>
        <taxon>Halioglobus</taxon>
    </lineage>
</organism>
<keyword evidence="3" id="KW-1185">Reference proteome</keyword>